<accession>A0ABT4L7X8</accession>
<dbReference type="Gene3D" id="2.170.130.10">
    <property type="entry name" value="TonB-dependent receptor, plug domain"/>
    <property type="match status" value="1"/>
</dbReference>
<dbReference type="Gene3D" id="2.60.40.1120">
    <property type="entry name" value="Carboxypeptidase-like, regulatory domain"/>
    <property type="match status" value="1"/>
</dbReference>
<dbReference type="Pfam" id="PF14905">
    <property type="entry name" value="OMP_b-brl_3"/>
    <property type="match status" value="1"/>
</dbReference>
<keyword evidence="7" id="KW-0998">Cell outer membrane</keyword>
<comment type="subcellular location">
    <subcellularLocation>
        <location evidence="1">Cell outer membrane</location>
        <topology evidence="1">Multi-pass membrane protein</topology>
    </subcellularLocation>
</comment>
<evidence type="ECO:0000256" key="1">
    <source>
        <dbReference type="ARBA" id="ARBA00004571"/>
    </source>
</evidence>
<dbReference type="InterPro" id="IPR037066">
    <property type="entry name" value="Plug_dom_sf"/>
</dbReference>
<organism evidence="9 10">
    <name type="scientific">Pedobacter punctiformis</name>
    <dbReference type="NCBI Taxonomy" id="3004097"/>
    <lineage>
        <taxon>Bacteria</taxon>
        <taxon>Pseudomonadati</taxon>
        <taxon>Bacteroidota</taxon>
        <taxon>Sphingobacteriia</taxon>
        <taxon>Sphingobacteriales</taxon>
        <taxon>Sphingobacteriaceae</taxon>
        <taxon>Pedobacter</taxon>
    </lineage>
</organism>
<evidence type="ECO:0000256" key="2">
    <source>
        <dbReference type="ARBA" id="ARBA00022448"/>
    </source>
</evidence>
<dbReference type="Proteomes" id="UP001144347">
    <property type="component" value="Unassembled WGS sequence"/>
</dbReference>
<dbReference type="InterPro" id="IPR039426">
    <property type="entry name" value="TonB-dep_rcpt-like"/>
</dbReference>
<comment type="caution">
    <text evidence="9">The sequence shown here is derived from an EMBL/GenBank/DDBJ whole genome shotgun (WGS) entry which is preliminary data.</text>
</comment>
<dbReference type="PANTHER" id="PTHR30069:SF29">
    <property type="entry name" value="HEMOGLOBIN AND HEMOGLOBIN-HAPTOGLOBIN-BINDING PROTEIN 1-RELATED"/>
    <property type="match status" value="1"/>
</dbReference>
<feature type="domain" description="Outer membrane protein beta-barrel" evidence="8">
    <location>
        <begin position="384"/>
        <end position="782"/>
    </location>
</feature>
<evidence type="ECO:0000313" key="10">
    <source>
        <dbReference type="Proteomes" id="UP001144347"/>
    </source>
</evidence>
<dbReference type="SUPFAM" id="SSF49464">
    <property type="entry name" value="Carboxypeptidase regulatory domain-like"/>
    <property type="match status" value="1"/>
</dbReference>
<keyword evidence="3" id="KW-1134">Transmembrane beta strand</keyword>
<keyword evidence="4" id="KW-0812">Transmembrane</keyword>
<proteinExistence type="predicted"/>
<evidence type="ECO:0000256" key="6">
    <source>
        <dbReference type="ARBA" id="ARBA00023136"/>
    </source>
</evidence>
<evidence type="ECO:0000256" key="7">
    <source>
        <dbReference type="ARBA" id="ARBA00023237"/>
    </source>
</evidence>
<reference evidence="9" key="1">
    <citation type="submission" date="2022-12" db="EMBL/GenBank/DDBJ databases">
        <title>Genome sequence of HCMS5-2.</title>
        <authorList>
            <person name="Woo H."/>
        </authorList>
    </citation>
    <scope>NUCLEOTIDE SEQUENCE</scope>
    <source>
        <strain evidence="9">HCMS5-2</strain>
    </source>
</reference>
<evidence type="ECO:0000256" key="5">
    <source>
        <dbReference type="ARBA" id="ARBA00022729"/>
    </source>
</evidence>
<keyword evidence="6" id="KW-0472">Membrane</keyword>
<gene>
    <name evidence="9" type="ORF">O0955_08265</name>
</gene>
<dbReference type="PANTHER" id="PTHR30069">
    <property type="entry name" value="TONB-DEPENDENT OUTER MEMBRANE RECEPTOR"/>
    <property type="match status" value="1"/>
</dbReference>
<evidence type="ECO:0000259" key="8">
    <source>
        <dbReference type="Pfam" id="PF14905"/>
    </source>
</evidence>
<protein>
    <submittedName>
        <fullName evidence="9">Outer membrane beta-barrel family protein</fullName>
    </submittedName>
</protein>
<sequence>MRFNFYSLLIVFILFSFTQFVKAQDLPGIIKGVVIDSASKKPIEFMTIALKKDNVVVKTIVTSASGNFSFEKIAVGKYTVLAIAVGYNPKNSSVEVTTQNPVVNLQNITVSSQVNNLSEVSVNASKPLIKQEVDRISYDIQADPESKVLTALDMMRKVPLLSLDADDNIKLKGSGNYKILINGKPSSMVARSPKDVLRSMPAASIQKIEVITTPPAKYDSEGLSGIINIITNKKIDNGYNGNLNLRHQFPVGGPGIGGMITVKQGKFGATAYGGTGFYNSPETQNASSRITTGANPTNLSILGTREFHNNYRYGGAELSYEIDSLNLVTAELNPYGGYNKSTNNQDYNLTALNQTTSYDLFNKSRFGWGGFDATLNYQLGFKSDKNRLLTFSYKYSNSSNPQDNNLTFNNRVNFTDPNYIQHNESKSTEQTVQLDYVHPVKKLNIEGGLKGILRDNDSNFEYKSQNSSGGDYVIDPAKTNIFNNNQDIIGAYNSYTLNLTNWGFKAGVRVETTFVKADFISNASNVNTDYTNVIPSFSVNRKFKDNSNLNFGFTQRIERPGIDNLNPFVDRSTPNFETTGNPDLKAVLSNNFELSYSKFKKGSINLGLSYNYANNTVQSVYVYDNLTKITRMTYDNIGKDKTLLTNLNVNYPITPKWNLSVSGNIGYIWIEGLINGVLTKNKGITGYGYVNTGYKFEHQWRANASFSYNSANVMLQGKSGDYYYMSFSGSKEIIKDKLTISAGINNPFMKFRYYRTNTEGENFAQTYSSQNFARSFNASLNWKFGKLKGSIKKNERSINNDDVKSGGNKSGS</sequence>
<dbReference type="InterPro" id="IPR041700">
    <property type="entry name" value="OMP_b-brl_3"/>
</dbReference>
<evidence type="ECO:0000313" key="9">
    <source>
        <dbReference type="EMBL" id="MCZ4244000.1"/>
    </source>
</evidence>
<keyword evidence="5" id="KW-0732">Signal</keyword>
<keyword evidence="2" id="KW-0813">Transport</keyword>
<dbReference type="Gene3D" id="2.40.170.20">
    <property type="entry name" value="TonB-dependent receptor, beta-barrel domain"/>
    <property type="match status" value="1"/>
</dbReference>
<dbReference type="SUPFAM" id="SSF56935">
    <property type="entry name" value="Porins"/>
    <property type="match status" value="1"/>
</dbReference>
<evidence type="ECO:0000256" key="3">
    <source>
        <dbReference type="ARBA" id="ARBA00022452"/>
    </source>
</evidence>
<keyword evidence="10" id="KW-1185">Reference proteome</keyword>
<name>A0ABT4L7X8_9SPHI</name>
<dbReference type="InterPro" id="IPR036942">
    <property type="entry name" value="Beta-barrel_TonB_sf"/>
</dbReference>
<dbReference type="Pfam" id="PF13620">
    <property type="entry name" value="CarboxypepD_reg"/>
    <property type="match status" value="1"/>
</dbReference>
<dbReference type="RefSeq" id="WP_269427066.1">
    <property type="nucleotide sequence ID" value="NZ_JAPWGM010000002.1"/>
</dbReference>
<evidence type="ECO:0000256" key="4">
    <source>
        <dbReference type="ARBA" id="ARBA00022692"/>
    </source>
</evidence>
<dbReference type="EMBL" id="JAPWGM010000002">
    <property type="protein sequence ID" value="MCZ4244000.1"/>
    <property type="molecule type" value="Genomic_DNA"/>
</dbReference>
<dbReference type="InterPro" id="IPR008969">
    <property type="entry name" value="CarboxyPept-like_regulatory"/>
</dbReference>